<organism evidence="1">
    <name type="scientific">Hordeum vulgare subsp. vulgare</name>
    <name type="common">Domesticated barley</name>
    <dbReference type="NCBI Taxonomy" id="112509"/>
    <lineage>
        <taxon>Eukaryota</taxon>
        <taxon>Viridiplantae</taxon>
        <taxon>Streptophyta</taxon>
        <taxon>Embryophyta</taxon>
        <taxon>Tracheophyta</taxon>
        <taxon>Spermatophyta</taxon>
        <taxon>Magnoliopsida</taxon>
        <taxon>Liliopsida</taxon>
        <taxon>Poales</taxon>
        <taxon>Poaceae</taxon>
        <taxon>BOP clade</taxon>
        <taxon>Pooideae</taxon>
        <taxon>Triticodae</taxon>
        <taxon>Triticeae</taxon>
        <taxon>Hordeinae</taxon>
        <taxon>Hordeum</taxon>
    </lineage>
</organism>
<sequence length="42" mass="4589">MEEEIEGGVRTACKRPGEGVQWLTTGLGAVLFKWKRTAVNAV</sequence>
<dbReference type="AlphaFoldDB" id="F2DXX9"/>
<name>F2DXX9_HORVV</name>
<proteinExistence type="evidence at transcript level"/>
<evidence type="ECO:0000313" key="1">
    <source>
        <dbReference type="EMBL" id="BAJ99950.1"/>
    </source>
</evidence>
<protein>
    <submittedName>
        <fullName evidence="1">Predicted protein</fullName>
    </submittedName>
</protein>
<dbReference type="EMBL" id="AK368747">
    <property type="protein sequence ID" value="BAJ99950.1"/>
    <property type="molecule type" value="mRNA"/>
</dbReference>
<reference evidence="1" key="1">
    <citation type="journal article" date="2011" name="Plant Physiol.">
        <title>Comprehensive sequence analysis of 24,783 barley full-length cDNAs derived from 12 clone libraries.</title>
        <authorList>
            <person name="Matsumoto T."/>
            <person name="Tanaka T."/>
            <person name="Sakai H."/>
            <person name="Amano N."/>
            <person name="Kanamori H."/>
            <person name="Kurita K."/>
            <person name="Kikuta A."/>
            <person name="Kamiya K."/>
            <person name="Yamamoto M."/>
            <person name="Ikawa H."/>
            <person name="Fujii N."/>
            <person name="Hori K."/>
            <person name="Itoh T."/>
            <person name="Sato K."/>
        </authorList>
    </citation>
    <scope>NUCLEOTIDE SEQUENCE</scope>
    <source>
        <tissue evidence="1">Shoot and root</tissue>
    </source>
</reference>
<accession>F2DXX9</accession>